<dbReference type="InterPro" id="IPR016040">
    <property type="entry name" value="NAD(P)-bd_dom"/>
</dbReference>
<evidence type="ECO:0000256" key="1">
    <source>
        <dbReference type="ARBA" id="ARBA00022857"/>
    </source>
</evidence>
<name>A0A853DLP5_9MICO</name>
<dbReference type="Gene3D" id="3.40.50.720">
    <property type="entry name" value="NAD(P)-binding Rossmann-like Domain"/>
    <property type="match status" value="1"/>
</dbReference>
<reference evidence="3 4" key="1">
    <citation type="submission" date="2020-07" db="EMBL/GenBank/DDBJ databases">
        <title>Sequencing the genomes of 1000 actinobacteria strains.</title>
        <authorList>
            <person name="Klenk H.-P."/>
        </authorList>
    </citation>
    <scope>NUCLEOTIDE SEQUENCE [LARGE SCALE GENOMIC DNA]</scope>
    <source>
        <strain evidence="3 4">DSM 15166</strain>
    </source>
</reference>
<evidence type="ECO:0000259" key="2">
    <source>
        <dbReference type="Pfam" id="PF13460"/>
    </source>
</evidence>
<feature type="domain" description="NAD(P)-binding" evidence="2">
    <location>
        <begin position="7"/>
        <end position="133"/>
    </location>
</feature>
<dbReference type="Pfam" id="PF13460">
    <property type="entry name" value="NAD_binding_10"/>
    <property type="match status" value="1"/>
</dbReference>
<dbReference type="EMBL" id="JACCHJ010000001">
    <property type="protein sequence ID" value="NYK10152.1"/>
    <property type="molecule type" value="Genomic_DNA"/>
</dbReference>
<organism evidence="3 4">
    <name type="scientific">Leifsonia naganoensis</name>
    <dbReference type="NCBI Taxonomy" id="150025"/>
    <lineage>
        <taxon>Bacteria</taxon>
        <taxon>Bacillati</taxon>
        <taxon>Actinomycetota</taxon>
        <taxon>Actinomycetes</taxon>
        <taxon>Micrococcales</taxon>
        <taxon>Microbacteriaceae</taxon>
        <taxon>Leifsonia</taxon>
    </lineage>
</organism>
<comment type="caution">
    <text evidence="3">The sequence shown here is derived from an EMBL/GenBank/DDBJ whole genome shotgun (WGS) entry which is preliminary data.</text>
</comment>
<evidence type="ECO:0000313" key="4">
    <source>
        <dbReference type="Proteomes" id="UP000521075"/>
    </source>
</evidence>
<dbReference type="SUPFAM" id="SSF51735">
    <property type="entry name" value="NAD(P)-binding Rossmann-fold domains"/>
    <property type="match status" value="1"/>
</dbReference>
<keyword evidence="1" id="KW-0521">NADP</keyword>
<dbReference type="InterPro" id="IPR036291">
    <property type="entry name" value="NAD(P)-bd_dom_sf"/>
</dbReference>
<proteinExistence type="predicted"/>
<dbReference type="Proteomes" id="UP000521075">
    <property type="component" value="Unassembled WGS sequence"/>
</dbReference>
<protein>
    <submittedName>
        <fullName evidence="3">Uncharacterized protein YbjT (DUF2867 family)</fullName>
    </submittedName>
</protein>
<dbReference type="PANTHER" id="PTHR42748:SF3">
    <property type="entry name" value="BLL4366 PROTEIN"/>
    <property type="match status" value="1"/>
</dbReference>
<dbReference type="RefSeq" id="WP_179700942.1">
    <property type="nucleotide sequence ID" value="NZ_BAAAHA010000006.1"/>
</dbReference>
<evidence type="ECO:0000313" key="3">
    <source>
        <dbReference type="EMBL" id="NYK10152.1"/>
    </source>
</evidence>
<dbReference type="AlphaFoldDB" id="A0A853DLP5"/>
<accession>A0A853DLP5</accession>
<dbReference type="PANTHER" id="PTHR42748">
    <property type="entry name" value="NITROGEN METABOLITE REPRESSION PROTEIN NMRA FAMILY MEMBER"/>
    <property type="match status" value="1"/>
</dbReference>
<dbReference type="InterPro" id="IPR051164">
    <property type="entry name" value="NmrA-like_oxidored"/>
</dbReference>
<sequence length="255" mass="26134">MKIVVIGGTGLIGRPLVELLRQAGHEVIPASPSTGVDTVTGAGVDAALEGADVVVDVPNAPSFDDGPVREFFERSTQTLVDAERRAGVGHHVVLSIVGADRMPDIGYMRAKVAQEDIVTGSGIPYSIVRATQFFEFIPALAEGGASGGTITLSPVLMQPIAAADVSGALAALAVAVPSNAIAELAGPGPVRLADAARVILGARGDGREIVADESAGYFGGTVTDESLMPGHDARATTQLRGETSLDAWSRRDSDV</sequence>
<keyword evidence="4" id="KW-1185">Reference proteome</keyword>
<gene>
    <name evidence="3" type="ORF">HNR14_002033</name>
</gene>